<feature type="transmembrane region" description="Helical" evidence="1">
    <location>
        <begin position="110"/>
        <end position="131"/>
    </location>
</feature>
<evidence type="ECO:0000256" key="1">
    <source>
        <dbReference type="SAM" id="Phobius"/>
    </source>
</evidence>
<evidence type="ECO:0000313" key="4">
    <source>
        <dbReference type="Proteomes" id="UP001157961"/>
    </source>
</evidence>
<accession>A0ABY1N9C4</accession>
<dbReference type="Proteomes" id="UP001157961">
    <property type="component" value="Unassembled WGS sequence"/>
</dbReference>
<gene>
    <name evidence="3" type="ORF">SAMN06265373_101369</name>
</gene>
<sequence>MNLPQETPSRATGLAMLVALIATSFVTVVVNVQMYSARWKFAGFYPEKAAERPSTISESIADPRIGEPFANWHLLCAPLLFVGVACLILSTWREARASGKATLKITTVSWVLVVLQAMASVGLVILSQYRFPDFRDQHMAGSYVFFFSQAFVVVTGEILSRAYANLGPEGQVAGRVWSPRFARWRRRFVWVPIILGVTYLCLFLGKGYAPEALRYEVYAAYVSTELFLLSSFLFYMMTYTPDMWRVWTLSRVGYSSVEVS</sequence>
<keyword evidence="1" id="KW-0472">Membrane</keyword>
<dbReference type="InterPro" id="IPR019402">
    <property type="entry name" value="CWH43_N"/>
</dbReference>
<dbReference type="Pfam" id="PF10277">
    <property type="entry name" value="Frag1"/>
    <property type="match status" value="1"/>
</dbReference>
<reference evidence="3 4" key="1">
    <citation type="submission" date="2017-05" db="EMBL/GenBank/DDBJ databases">
        <authorList>
            <person name="Varghese N."/>
            <person name="Submissions S."/>
        </authorList>
    </citation>
    <scope>NUCLEOTIDE SEQUENCE [LARGE SCALE GENOMIC DNA]</scope>
    <source>
        <strain evidence="3 4">DSM 29734</strain>
    </source>
</reference>
<feature type="transmembrane region" description="Helical" evidence="1">
    <location>
        <begin position="187"/>
        <end position="205"/>
    </location>
</feature>
<organism evidence="3 4">
    <name type="scientific">Shimia sagamensis</name>
    <dbReference type="NCBI Taxonomy" id="1566352"/>
    <lineage>
        <taxon>Bacteria</taxon>
        <taxon>Pseudomonadati</taxon>
        <taxon>Pseudomonadota</taxon>
        <taxon>Alphaproteobacteria</taxon>
        <taxon>Rhodobacterales</taxon>
        <taxon>Roseobacteraceae</taxon>
    </lineage>
</organism>
<feature type="transmembrane region" description="Helical" evidence="1">
    <location>
        <begin position="12"/>
        <end position="35"/>
    </location>
</feature>
<keyword evidence="1" id="KW-1133">Transmembrane helix</keyword>
<protein>
    <submittedName>
        <fullName evidence="3">Frag1/DRAM/Sfk1 family protein</fullName>
    </submittedName>
</protein>
<evidence type="ECO:0000259" key="2">
    <source>
        <dbReference type="Pfam" id="PF10277"/>
    </source>
</evidence>
<keyword evidence="4" id="KW-1185">Reference proteome</keyword>
<dbReference type="RefSeq" id="WP_283424229.1">
    <property type="nucleotide sequence ID" value="NZ_FXTY01000001.1"/>
</dbReference>
<keyword evidence="1" id="KW-0812">Transmembrane</keyword>
<comment type="caution">
    <text evidence="3">The sequence shown here is derived from an EMBL/GenBank/DDBJ whole genome shotgun (WGS) entry which is preliminary data.</text>
</comment>
<feature type="transmembrane region" description="Helical" evidence="1">
    <location>
        <begin position="69"/>
        <end position="89"/>
    </location>
</feature>
<feature type="transmembrane region" description="Helical" evidence="1">
    <location>
        <begin position="217"/>
        <end position="235"/>
    </location>
</feature>
<dbReference type="EMBL" id="FXTY01000001">
    <property type="protein sequence ID" value="SMP03643.1"/>
    <property type="molecule type" value="Genomic_DNA"/>
</dbReference>
<feature type="domain" description="CWH43-like N-terminal" evidence="2">
    <location>
        <begin position="51"/>
        <end position="244"/>
    </location>
</feature>
<evidence type="ECO:0000313" key="3">
    <source>
        <dbReference type="EMBL" id="SMP03643.1"/>
    </source>
</evidence>
<feature type="transmembrane region" description="Helical" evidence="1">
    <location>
        <begin position="143"/>
        <end position="166"/>
    </location>
</feature>
<name>A0ABY1N9C4_9RHOB</name>
<proteinExistence type="predicted"/>